<proteinExistence type="predicted"/>
<dbReference type="VEuPathDB" id="VectorBase:ASIC014478"/>
<dbReference type="EMBL" id="ATLV01021418">
    <property type="status" value="NOT_ANNOTATED_CDS"/>
    <property type="molecule type" value="Genomic_DNA"/>
</dbReference>
<dbReference type="AlphaFoldDB" id="A0A084W8E6"/>
<evidence type="ECO:0000313" key="4">
    <source>
        <dbReference type="Proteomes" id="UP000030765"/>
    </source>
</evidence>
<evidence type="ECO:0000313" key="3">
    <source>
        <dbReference type="EnsemblMetazoa" id="ASIC014478-PA"/>
    </source>
</evidence>
<protein>
    <submittedName>
        <fullName evidence="2">AGAP011094-PA-like protein</fullName>
    </submittedName>
</protein>
<reference evidence="3" key="2">
    <citation type="submission" date="2020-05" db="UniProtKB">
        <authorList>
            <consortium name="EnsemblMetazoa"/>
        </authorList>
    </citation>
    <scope>IDENTIFICATION</scope>
</reference>
<evidence type="ECO:0000313" key="2">
    <source>
        <dbReference type="EMBL" id="KFB46490.1"/>
    </source>
</evidence>
<accession>A0A084W8E6</accession>
<organism evidence="2">
    <name type="scientific">Anopheles sinensis</name>
    <name type="common">Mosquito</name>
    <dbReference type="NCBI Taxonomy" id="74873"/>
    <lineage>
        <taxon>Eukaryota</taxon>
        <taxon>Metazoa</taxon>
        <taxon>Ecdysozoa</taxon>
        <taxon>Arthropoda</taxon>
        <taxon>Hexapoda</taxon>
        <taxon>Insecta</taxon>
        <taxon>Pterygota</taxon>
        <taxon>Neoptera</taxon>
        <taxon>Endopterygota</taxon>
        <taxon>Diptera</taxon>
        <taxon>Nematocera</taxon>
        <taxon>Culicoidea</taxon>
        <taxon>Culicidae</taxon>
        <taxon>Anophelinae</taxon>
        <taxon>Anopheles</taxon>
    </lineage>
</organism>
<dbReference type="OrthoDB" id="9442762at2759"/>
<dbReference type="VEuPathDB" id="VectorBase:ASIS016468"/>
<dbReference type="STRING" id="74873.A0A084W8E6"/>
<dbReference type="EnsemblMetazoa" id="ASIC014478-RA">
    <property type="protein sequence ID" value="ASIC014478-PA"/>
    <property type="gene ID" value="ASIC014478"/>
</dbReference>
<name>A0A084W8E6_ANOSI</name>
<sequence>MIYILIRPTSDEMQIDCKPSSGSGRSLGCWSHLDSAAVRLKGSGQTGQISLKDVVYQDAGTYKCVGQSSGSNRKRLDQPQTPVLPEAKGKPRWEWSPGSMSGQLVFNCVRSGKKGKQKRAVSIDFPLSQFFQYTFPCRIPVRAETAEDDDQKRFLPGFFTIPCKSIGNVASISYCKTDRYGAPIPVRNTTPRLAAS</sequence>
<feature type="region of interest" description="Disordered" evidence="1">
    <location>
        <begin position="68"/>
        <end position="92"/>
    </location>
</feature>
<evidence type="ECO:0000256" key="1">
    <source>
        <dbReference type="SAM" id="MobiDB-lite"/>
    </source>
</evidence>
<dbReference type="Proteomes" id="UP000030765">
    <property type="component" value="Unassembled WGS sequence"/>
</dbReference>
<reference evidence="2 4" key="1">
    <citation type="journal article" date="2014" name="BMC Genomics">
        <title>Genome sequence of Anopheles sinensis provides insight into genetics basis of mosquito competence for malaria parasites.</title>
        <authorList>
            <person name="Zhou D."/>
            <person name="Zhang D."/>
            <person name="Ding G."/>
            <person name="Shi L."/>
            <person name="Hou Q."/>
            <person name="Ye Y."/>
            <person name="Xu Y."/>
            <person name="Zhou H."/>
            <person name="Xiong C."/>
            <person name="Li S."/>
            <person name="Yu J."/>
            <person name="Hong S."/>
            <person name="Yu X."/>
            <person name="Zou P."/>
            <person name="Chen C."/>
            <person name="Chang X."/>
            <person name="Wang W."/>
            <person name="Lv Y."/>
            <person name="Sun Y."/>
            <person name="Ma L."/>
            <person name="Shen B."/>
            <person name="Zhu C."/>
        </authorList>
    </citation>
    <scope>NUCLEOTIDE SEQUENCE [LARGE SCALE GENOMIC DNA]</scope>
</reference>
<dbReference type="EMBL" id="KE525318">
    <property type="protein sequence ID" value="KFB46490.1"/>
    <property type="molecule type" value="Genomic_DNA"/>
</dbReference>
<keyword evidence="4" id="KW-1185">Reference proteome</keyword>
<gene>
    <name evidence="2" type="ORF">ZHAS_00014478</name>
</gene>